<dbReference type="EMBL" id="JACTNZ010000010">
    <property type="protein sequence ID" value="KAG5527064.1"/>
    <property type="molecule type" value="Genomic_DNA"/>
</dbReference>
<dbReference type="PANTHER" id="PTHR31344">
    <property type="entry name" value="NUCLEAR PORE COMPLEX PROTEIN NUP205"/>
    <property type="match status" value="1"/>
</dbReference>
<organism evidence="1 2">
    <name type="scientific">Rhododendron griersonianum</name>
    <dbReference type="NCBI Taxonomy" id="479676"/>
    <lineage>
        <taxon>Eukaryota</taxon>
        <taxon>Viridiplantae</taxon>
        <taxon>Streptophyta</taxon>
        <taxon>Embryophyta</taxon>
        <taxon>Tracheophyta</taxon>
        <taxon>Spermatophyta</taxon>
        <taxon>Magnoliopsida</taxon>
        <taxon>eudicotyledons</taxon>
        <taxon>Gunneridae</taxon>
        <taxon>Pentapetalae</taxon>
        <taxon>asterids</taxon>
        <taxon>Ericales</taxon>
        <taxon>Ericaceae</taxon>
        <taxon>Ericoideae</taxon>
        <taxon>Rhodoreae</taxon>
        <taxon>Rhododendron</taxon>
    </lineage>
</organism>
<evidence type="ECO:0000313" key="2">
    <source>
        <dbReference type="Proteomes" id="UP000823749"/>
    </source>
</evidence>
<keyword evidence="2" id="KW-1185">Reference proteome</keyword>
<accession>A0AAV6IEY2</accession>
<dbReference type="Proteomes" id="UP000823749">
    <property type="component" value="Chromosome 10"/>
</dbReference>
<proteinExistence type="predicted"/>
<dbReference type="AlphaFoldDB" id="A0AAV6IEY2"/>
<reference evidence="1" key="1">
    <citation type="submission" date="2020-08" db="EMBL/GenBank/DDBJ databases">
        <title>Plant Genome Project.</title>
        <authorList>
            <person name="Zhang R.-G."/>
        </authorList>
    </citation>
    <scope>NUCLEOTIDE SEQUENCE</scope>
    <source>
        <strain evidence="1">WSP0</strain>
        <tissue evidence="1">Leaf</tissue>
    </source>
</reference>
<dbReference type="InterPro" id="IPR021827">
    <property type="entry name" value="Nup186/Nup192/Nup205"/>
</dbReference>
<dbReference type="PANTHER" id="PTHR31344:SF15">
    <property type="entry name" value="EEIG1_EHBP1 PROTEIN AMINO-TERMINAL DOMAIN PROTEIN"/>
    <property type="match status" value="1"/>
</dbReference>
<dbReference type="EMBL" id="JACTNZ010000010">
    <property type="protein sequence ID" value="KAG5527062.1"/>
    <property type="molecule type" value="Genomic_DNA"/>
</dbReference>
<sequence length="180" mass="19633">MEQCMARLDVAMFNCILCDSDDEIPTDPVSVPISEAKVLPLPAGKSSFGAGALLKNAIGNWSRWLTDLFGIDDADSFENTKDDGNDDDEGRKDYDASFRILLRLRKVSSQNVPCSASPTVYLPPIATSVAGIIEEIGSQSQLRRNGSSVLKKSYTSDDELDELDSTLSRCLLLRQNPVAD</sequence>
<evidence type="ECO:0000313" key="1">
    <source>
        <dbReference type="EMBL" id="KAG5527062.1"/>
    </source>
</evidence>
<dbReference type="EMBL" id="JACTNZ010000010">
    <property type="protein sequence ID" value="KAG5527063.1"/>
    <property type="molecule type" value="Genomic_DNA"/>
</dbReference>
<dbReference type="EMBL" id="JACTNZ010000010">
    <property type="protein sequence ID" value="KAG5527061.1"/>
    <property type="molecule type" value="Genomic_DNA"/>
</dbReference>
<gene>
    <name evidence="1" type="ORF">RHGRI_028103</name>
</gene>
<dbReference type="GO" id="GO:0005643">
    <property type="term" value="C:nuclear pore"/>
    <property type="evidence" value="ECO:0007669"/>
    <property type="project" value="InterPro"/>
</dbReference>
<name>A0AAV6IEY2_9ERIC</name>
<comment type="caution">
    <text evidence="1">The sequence shown here is derived from an EMBL/GenBank/DDBJ whole genome shotgun (WGS) entry which is preliminary data.</text>
</comment>
<protein>
    <submittedName>
        <fullName evidence="1">Uncharacterized protein</fullName>
    </submittedName>
</protein>